<gene>
    <name evidence="1" type="ORF">INT45_012317</name>
</gene>
<dbReference type="EMBL" id="JAEPRB010000070">
    <property type="protein sequence ID" value="KAG2223018.1"/>
    <property type="molecule type" value="Genomic_DNA"/>
</dbReference>
<accession>A0A8H7S7S1</accession>
<reference evidence="1 2" key="1">
    <citation type="submission" date="2020-12" db="EMBL/GenBank/DDBJ databases">
        <title>Metabolic potential, ecology and presence of endohyphal bacteria is reflected in genomic diversity of Mucoromycotina.</title>
        <authorList>
            <person name="Muszewska A."/>
            <person name="Okrasinska A."/>
            <person name="Steczkiewicz K."/>
            <person name="Drgas O."/>
            <person name="Orlowska M."/>
            <person name="Perlinska-Lenart U."/>
            <person name="Aleksandrzak-Piekarczyk T."/>
            <person name="Szatraj K."/>
            <person name="Zielenkiewicz U."/>
            <person name="Pilsyk S."/>
            <person name="Malc E."/>
            <person name="Mieczkowski P."/>
            <person name="Kruszewska J.S."/>
            <person name="Biernat P."/>
            <person name="Pawlowska J."/>
        </authorList>
    </citation>
    <scope>NUCLEOTIDE SEQUENCE [LARGE SCALE GENOMIC DNA]</scope>
    <source>
        <strain evidence="1 2">CBS 142.35</strain>
    </source>
</reference>
<proteinExistence type="predicted"/>
<evidence type="ECO:0000313" key="2">
    <source>
        <dbReference type="Proteomes" id="UP000646827"/>
    </source>
</evidence>
<organism evidence="1 2">
    <name type="scientific">Circinella minor</name>
    <dbReference type="NCBI Taxonomy" id="1195481"/>
    <lineage>
        <taxon>Eukaryota</taxon>
        <taxon>Fungi</taxon>
        <taxon>Fungi incertae sedis</taxon>
        <taxon>Mucoromycota</taxon>
        <taxon>Mucoromycotina</taxon>
        <taxon>Mucoromycetes</taxon>
        <taxon>Mucorales</taxon>
        <taxon>Lichtheimiaceae</taxon>
        <taxon>Circinella</taxon>
    </lineage>
</organism>
<name>A0A8H7S7S1_9FUNG</name>
<comment type="caution">
    <text evidence="1">The sequence shown here is derived from an EMBL/GenBank/DDBJ whole genome shotgun (WGS) entry which is preliminary data.</text>
</comment>
<protein>
    <submittedName>
        <fullName evidence="1">Uncharacterized protein</fullName>
    </submittedName>
</protein>
<sequence length="218" mass="25466">MKQFEPTTEQTQALEKGLEQEIESLKTMIESTWQLLETESQQDNNHYIEEMNLGGLYPLAIQYLKCTTPTERSQLSMVGADIHSHYHQMALYDQLYATAARLYRNLNLNDHHYIPYQLAITFLGMYYSEYRERIQRKFDEIKSTLATNNSNKSNDSNMEEKLNEEQVIWLKQLTTDLMVQVLYGKDNMDPMKSNRYTLLTGAVVQAQKMNQKEKATAV</sequence>
<evidence type="ECO:0000313" key="1">
    <source>
        <dbReference type="EMBL" id="KAG2223018.1"/>
    </source>
</evidence>
<dbReference type="OrthoDB" id="533331at2759"/>
<keyword evidence="2" id="KW-1185">Reference proteome</keyword>
<dbReference type="Proteomes" id="UP000646827">
    <property type="component" value="Unassembled WGS sequence"/>
</dbReference>
<dbReference type="AlphaFoldDB" id="A0A8H7S7S1"/>